<feature type="binding site" evidence="5">
    <location>
        <position position="69"/>
    </location>
    <ligand>
        <name>substrate</name>
    </ligand>
</feature>
<comment type="caution">
    <text evidence="9">The sequence shown here is derived from an EMBL/GenBank/DDBJ whole genome shotgun (WGS) entry which is preliminary data.</text>
</comment>
<dbReference type="GO" id="GO:0000166">
    <property type="term" value="F:nucleotide binding"/>
    <property type="evidence" value="ECO:0007669"/>
    <property type="project" value="UniProtKB-KW"/>
</dbReference>
<dbReference type="AlphaFoldDB" id="A0A2M6WIG0"/>
<dbReference type="Gene3D" id="3.40.50.720">
    <property type="entry name" value="NAD(P)-binding Rossmann-like Domain"/>
    <property type="match status" value="1"/>
</dbReference>
<dbReference type="Proteomes" id="UP000228635">
    <property type="component" value="Unassembled WGS sequence"/>
</dbReference>
<comment type="similarity">
    <text evidence="1 3 7">Belongs to the Glu/Leu/Phe/Val dehydrogenases family.</text>
</comment>
<dbReference type="SMART" id="SM00839">
    <property type="entry name" value="ELFV_dehydrog"/>
    <property type="match status" value="1"/>
</dbReference>
<feature type="binding site" evidence="5">
    <location>
        <position position="196"/>
    </location>
    <ligand>
        <name>NAD(+)</name>
        <dbReference type="ChEBI" id="CHEBI:57540"/>
    </ligand>
</feature>
<dbReference type="SUPFAM" id="SSF53223">
    <property type="entry name" value="Aminoacid dehydrogenase-like, N-terminal domain"/>
    <property type="match status" value="1"/>
</dbReference>
<keyword evidence="2 3" id="KW-0560">Oxidoreductase</keyword>
<dbReference type="InterPro" id="IPR006097">
    <property type="entry name" value="Glu/Leu/Phe/Val/Trp_DH_dimer"/>
</dbReference>
<evidence type="ECO:0000256" key="6">
    <source>
        <dbReference type="PIRSR" id="PIRSR000185-3"/>
    </source>
</evidence>
<dbReference type="GO" id="GO:0006538">
    <property type="term" value="P:L-glutamate catabolic process"/>
    <property type="evidence" value="ECO:0007669"/>
    <property type="project" value="TreeGrafter"/>
</dbReference>
<dbReference type="Pfam" id="PF02812">
    <property type="entry name" value="ELFV_dehydrog_N"/>
    <property type="match status" value="1"/>
</dbReference>
<dbReference type="EMBL" id="PFBA01000013">
    <property type="protein sequence ID" value="PIT92591.1"/>
    <property type="molecule type" value="Genomic_DNA"/>
</dbReference>
<feature type="binding site" evidence="5">
    <location>
        <position position="165"/>
    </location>
    <ligand>
        <name>substrate</name>
    </ligand>
</feature>
<dbReference type="InterPro" id="IPR046346">
    <property type="entry name" value="Aminoacid_DH-like_N_sf"/>
</dbReference>
<feature type="domain" description="Glutamate/phenylalanine/leucine/valine/L-tryptophan dehydrogenase C-terminal" evidence="8">
    <location>
        <begin position="157"/>
        <end position="382"/>
    </location>
</feature>
<reference evidence="10" key="1">
    <citation type="submission" date="2017-09" db="EMBL/GenBank/DDBJ databases">
        <title>Depth-based differentiation of microbial function through sediment-hosted aquifers and enrichment of novel symbionts in the deep terrestrial subsurface.</title>
        <authorList>
            <person name="Probst A.J."/>
            <person name="Ladd B."/>
            <person name="Jarett J.K."/>
            <person name="Geller-Mcgrath D.E."/>
            <person name="Sieber C.M.K."/>
            <person name="Emerson J.B."/>
            <person name="Anantharaman K."/>
            <person name="Thomas B.C."/>
            <person name="Malmstrom R."/>
            <person name="Stieglmeier M."/>
            <person name="Klingl A."/>
            <person name="Woyke T."/>
            <person name="Ryan C.M."/>
            <person name="Banfield J.F."/>
        </authorList>
    </citation>
    <scope>NUCLEOTIDE SEQUENCE [LARGE SCALE GENOMIC DNA]</scope>
</reference>
<protein>
    <recommendedName>
        <fullName evidence="3">Glutamate dehydrogenase</fullName>
    </recommendedName>
</protein>
<proteinExistence type="inferred from homology"/>
<feature type="site" description="Important for catalysis" evidence="6">
    <location>
        <position position="118"/>
    </location>
</feature>
<dbReference type="SUPFAM" id="SSF51735">
    <property type="entry name" value="NAD(P)-binding Rossmann-fold domains"/>
    <property type="match status" value="1"/>
</dbReference>
<feature type="active site" description="Proton donor" evidence="4">
    <location>
        <position position="81"/>
    </location>
</feature>
<sequence>MKKQPSKLIPSADEWGPEKIVKVYDPAIGMEGVLVIHNTALGPGKGGIRMTPDISEEEVLRLTRTMTWKNALADIPFGGAKAGIGLTEKARENKKVFMQSFARGLKELIPKLYIAAPDVNTGEQEMKAFVEAIGNWHGATGKPANYCRTVNGKKKCGIPHEVGSTGFGVAHATKVAAKITGLGIKNATVAIHGFGNVGSFAYLFLKKMGANVVAIGGSKEALYSKNGFDDKKLKPIAKNRPTLWSYPHGQKITPDELLELPVDILIPASVTDIIHSKNKNKIKAKIIVEGANIPMTEPIERELHKKGIVIVPDFIANAGGVISSYAENRGYSNEKMFDLVKKKITKITKSVIEKSIASGRDARSVAMDIAHEKVRTRMRKQR</sequence>
<feature type="binding site" evidence="5">
    <location>
        <position position="45"/>
    </location>
    <ligand>
        <name>substrate</name>
    </ligand>
</feature>
<evidence type="ECO:0000256" key="4">
    <source>
        <dbReference type="PIRSR" id="PIRSR000185-1"/>
    </source>
</evidence>
<dbReference type="InterPro" id="IPR006096">
    <property type="entry name" value="Glu/Leu/Phe/Val/Trp_DH_C"/>
</dbReference>
<evidence type="ECO:0000259" key="8">
    <source>
        <dbReference type="SMART" id="SM00839"/>
    </source>
</evidence>
<name>A0A2M6WIG0_9BACT</name>
<gene>
    <name evidence="9" type="ORF">COU08_01180</name>
</gene>
<dbReference type="InterPro" id="IPR006095">
    <property type="entry name" value="Glu/Leu/Phe/Val/Trp_DH"/>
</dbReference>
<evidence type="ECO:0000256" key="3">
    <source>
        <dbReference type="PIRNR" id="PIRNR000185"/>
    </source>
</evidence>
<dbReference type="InterPro" id="IPR014362">
    <property type="entry name" value="Glu_DH"/>
</dbReference>
<dbReference type="PIRSF" id="PIRSF000185">
    <property type="entry name" value="Glu_DH"/>
    <property type="match status" value="1"/>
</dbReference>
<evidence type="ECO:0000256" key="2">
    <source>
        <dbReference type="ARBA" id="ARBA00023002"/>
    </source>
</evidence>
<keyword evidence="5" id="KW-0520">NAD</keyword>
<dbReference type="Pfam" id="PF00208">
    <property type="entry name" value="ELFV_dehydrog"/>
    <property type="match status" value="1"/>
</dbReference>
<evidence type="ECO:0000313" key="10">
    <source>
        <dbReference type="Proteomes" id="UP000228635"/>
    </source>
</evidence>
<keyword evidence="5" id="KW-0547">Nucleotide-binding</keyword>
<feature type="binding site" evidence="5">
    <location>
        <position position="324"/>
    </location>
    <ligand>
        <name>substrate</name>
    </ligand>
</feature>
<dbReference type="PANTHER" id="PTHR11606:SF13">
    <property type="entry name" value="GLUTAMATE DEHYDROGENASE 1, MITOCHONDRIAL"/>
    <property type="match status" value="1"/>
</dbReference>
<dbReference type="PANTHER" id="PTHR11606">
    <property type="entry name" value="GLUTAMATE DEHYDROGENASE"/>
    <property type="match status" value="1"/>
</dbReference>
<evidence type="ECO:0000256" key="5">
    <source>
        <dbReference type="PIRSR" id="PIRSR000185-2"/>
    </source>
</evidence>
<dbReference type="PRINTS" id="PR00082">
    <property type="entry name" value="GLFDHDRGNASE"/>
</dbReference>
<evidence type="ECO:0000313" key="9">
    <source>
        <dbReference type="EMBL" id="PIT92591.1"/>
    </source>
</evidence>
<evidence type="ECO:0000256" key="7">
    <source>
        <dbReference type="RuleBase" id="RU004417"/>
    </source>
</evidence>
<evidence type="ECO:0000256" key="1">
    <source>
        <dbReference type="ARBA" id="ARBA00006382"/>
    </source>
</evidence>
<organism evidence="9 10">
    <name type="scientific">Candidatus Harrisonbacteria bacterium CG10_big_fil_rev_8_21_14_0_10_42_17</name>
    <dbReference type="NCBI Taxonomy" id="1974584"/>
    <lineage>
        <taxon>Bacteria</taxon>
        <taxon>Candidatus Harrisoniibacteriota</taxon>
    </lineage>
</organism>
<dbReference type="Gene3D" id="3.40.50.10860">
    <property type="entry name" value="Leucine Dehydrogenase, chain A, domain 1"/>
    <property type="match status" value="1"/>
</dbReference>
<dbReference type="InterPro" id="IPR036291">
    <property type="entry name" value="NAD(P)-bd_dom_sf"/>
</dbReference>
<accession>A0A2M6WIG0</accession>
<dbReference type="GO" id="GO:0004352">
    <property type="term" value="F:glutamate dehydrogenase (NAD+) activity"/>
    <property type="evidence" value="ECO:0007669"/>
    <property type="project" value="TreeGrafter"/>
</dbReference>